<dbReference type="SMART" id="SM00184">
    <property type="entry name" value="RING"/>
    <property type="match status" value="1"/>
</dbReference>
<feature type="region of interest" description="Disordered" evidence="5">
    <location>
        <begin position="690"/>
        <end position="717"/>
    </location>
</feature>
<dbReference type="Pfam" id="PF13920">
    <property type="entry name" value="zf-C3HC4_3"/>
    <property type="match status" value="1"/>
</dbReference>
<feature type="compositionally biased region" description="Pro residues" evidence="5">
    <location>
        <begin position="1254"/>
        <end position="1265"/>
    </location>
</feature>
<evidence type="ECO:0000313" key="8">
    <source>
        <dbReference type="Proteomes" id="UP001189429"/>
    </source>
</evidence>
<accession>A0ABN9U6W0</accession>
<feature type="region of interest" description="Disordered" evidence="5">
    <location>
        <begin position="1249"/>
        <end position="1326"/>
    </location>
</feature>
<feature type="region of interest" description="Disordered" evidence="5">
    <location>
        <begin position="1094"/>
        <end position="1231"/>
    </location>
</feature>
<dbReference type="PROSITE" id="PS50089">
    <property type="entry name" value="ZF_RING_2"/>
    <property type="match status" value="1"/>
</dbReference>
<protein>
    <recommendedName>
        <fullName evidence="6">RING-type domain-containing protein</fullName>
    </recommendedName>
</protein>
<evidence type="ECO:0000313" key="7">
    <source>
        <dbReference type="EMBL" id="CAK0854764.1"/>
    </source>
</evidence>
<feature type="compositionally biased region" description="Low complexity" evidence="5">
    <location>
        <begin position="1122"/>
        <end position="1131"/>
    </location>
</feature>
<evidence type="ECO:0000256" key="4">
    <source>
        <dbReference type="PROSITE-ProRule" id="PRU00175"/>
    </source>
</evidence>
<dbReference type="InterPro" id="IPR017907">
    <property type="entry name" value="Znf_RING_CS"/>
</dbReference>
<feature type="compositionally biased region" description="Low complexity" evidence="5">
    <location>
        <begin position="1298"/>
        <end position="1307"/>
    </location>
</feature>
<evidence type="ECO:0000256" key="1">
    <source>
        <dbReference type="ARBA" id="ARBA00022723"/>
    </source>
</evidence>
<dbReference type="Proteomes" id="UP001189429">
    <property type="component" value="Unassembled WGS sequence"/>
</dbReference>
<feature type="domain" description="RING-type" evidence="6">
    <location>
        <begin position="1462"/>
        <end position="1500"/>
    </location>
</feature>
<comment type="caution">
    <text evidence="7">The sequence shown here is derived from an EMBL/GenBank/DDBJ whole genome shotgun (WGS) entry which is preliminary data.</text>
</comment>
<organism evidence="7 8">
    <name type="scientific">Prorocentrum cordatum</name>
    <dbReference type="NCBI Taxonomy" id="2364126"/>
    <lineage>
        <taxon>Eukaryota</taxon>
        <taxon>Sar</taxon>
        <taxon>Alveolata</taxon>
        <taxon>Dinophyceae</taxon>
        <taxon>Prorocentrales</taxon>
        <taxon>Prorocentraceae</taxon>
        <taxon>Prorocentrum</taxon>
    </lineage>
</organism>
<dbReference type="InterPro" id="IPR013083">
    <property type="entry name" value="Znf_RING/FYVE/PHD"/>
</dbReference>
<name>A0ABN9U6W0_9DINO</name>
<dbReference type="Gene3D" id="3.30.40.10">
    <property type="entry name" value="Zinc/RING finger domain, C3HC4 (zinc finger)"/>
    <property type="match status" value="1"/>
</dbReference>
<feature type="compositionally biased region" description="Low complexity" evidence="5">
    <location>
        <begin position="1184"/>
        <end position="1217"/>
    </location>
</feature>
<feature type="compositionally biased region" description="Pro residues" evidence="5">
    <location>
        <begin position="1308"/>
        <end position="1317"/>
    </location>
</feature>
<evidence type="ECO:0000256" key="3">
    <source>
        <dbReference type="ARBA" id="ARBA00022833"/>
    </source>
</evidence>
<keyword evidence="8" id="KW-1185">Reference proteome</keyword>
<gene>
    <name evidence="7" type="ORF">PCOR1329_LOCUS45725</name>
</gene>
<proteinExistence type="predicted"/>
<feature type="compositionally biased region" description="Low complexity" evidence="5">
    <location>
        <begin position="698"/>
        <end position="709"/>
    </location>
</feature>
<dbReference type="EMBL" id="CAUYUJ010015499">
    <property type="protein sequence ID" value="CAK0854764.1"/>
    <property type="molecule type" value="Genomic_DNA"/>
</dbReference>
<dbReference type="SUPFAM" id="SSF56349">
    <property type="entry name" value="DNA breaking-rejoining enzymes"/>
    <property type="match status" value="1"/>
</dbReference>
<dbReference type="SUPFAM" id="SSF57850">
    <property type="entry name" value="RING/U-box"/>
    <property type="match status" value="1"/>
</dbReference>
<dbReference type="PROSITE" id="PS00518">
    <property type="entry name" value="ZF_RING_1"/>
    <property type="match status" value="1"/>
</dbReference>
<evidence type="ECO:0000259" key="6">
    <source>
        <dbReference type="PROSITE" id="PS50089"/>
    </source>
</evidence>
<evidence type="ECO:0000256" key="5">
    <source>
        <dbReference type="SAM" id="MobiDB-lite"/>
    </source>
</evidence>
<feature type="compositionally biased region" description="Low complexity" evidence="5">
    <location>
        <begin position="1266"/>
        <end position="1289"/>
    </location>
</feature>
<keyword evidence="3" id="KW-0862">Zinc</keyword>
<dbReference type="InterPro" id="IPR001841">
    <property type="entry name" value="Znf_RING"/>
</dbReference>
<keyword evidence="1" id="KW-0479">Metal-binding</keyword>
<evidence type="ECO:0000256" key="2">
    <source>
        <dbReference type="ARBA" id="ARBA00022771"/>
    </source>
</evidence>
<sequence length="1512" mass="157479">MTSDAGEYLAQQYRDFELPPGYSESPQRCEAALAELLASAPGCSGESRVRPYNKELVSWPKHVAPVPTADLVSEADRSMLLGWRHQMLRDPADAAALRKDSGLGSPYVVPRLRFRPREYADFLLRLDQAGMLEWDVADRRATFFIGFFFVEKSNGGSVLVDGAAVPPLRKDSDVIGAGYVDNFATVSLDPEVATSACQAMRDVLVSRGLPVDEFAPAAKRVVFIGLDILGDVGVVRCKIDRLCRLRQALFGLLRRGFASPLALSAVVGHCAWGMITNRPMLSVFNSVYRFMGLGSRVGAPLWPSVIAELRAAAALLPLWWADVRAQWSATTCCSDAPPYGIGVCRKTVDREVAAAAGRLSERWRYRFSDAVHARASATLYADYVPCRTRSHPGPVLIARGALSVLESAAASDTTMANYWDAAKKFEEWCRSTPQTFAATEEVGVILATYFVNRFLDGFGSATGRVLMPALKHYLPAILAGSDPCPRAARALTAAMASVVGVLIAWKLFDATLFIGLMFDAYLRPSEAHRLTVRSVIRPRPVHDEGPTDDLWALSPDAVRGMFRRAAAALGLEIEFILYSLRHGGASDDLLSLRRTTNEVKDGGHWMTGQIPLCFVKRARMQQRIVNLGQTVVKFNEQVDWQKNDLILLTAASSVFPRQVPLAVTPTPPAAGVSSAAAPLACGGLAQRVTVSPPPAPSWPHAAGPSAAHGALGGAPRGSCAAPGSPCGALGAVPSPPGARQLPATAHPRHAGAPRQSSPASPVGARPALEPAMFAAGLQSVAAECRQRDILAWHGAVDEASSHVAAAVVAQCRRAADLGSFGYNVAIAELMRGHPLLDRFMGQALDSADDPVLRGCAFSMRPEMLQAPNHVQFGLSILCGAVAPGVVASLGAEGLEVDTVHGRSRCNFGAPPLLRIRWRSGADPEEAAGAAAPETARRGALAAVLRRQAAAARRRCAAAWEAALGEAVGDVVRVVKALCEQVAGRGGFECEVDVSPAVLEHSLCRKFDGHTVHSVADDDVVLGYLFSLLPEAAGAHSHAQLHPGLLLDPVSERARVALARDGISAEVFNRSCLHLSWPPPGGASPMAVASAEVWPAPPPASPHASPAFGAEPTDPAPFDSTQAWPAAAGPAAAAPPPQDEPAAPEAESTPPPSGRAGAPAEALSPAPPRMPPRPRRAHRPPLPGRTPAERAGAAATEPPAGAAAQGPAAAGSVPAAAPQLPPPRVQPDWPLEAELSPVAEAAELPSWLLLSPSPLALPPPPPPPPARQADLSPARASARTPAPAWSAVLPHLPPPPAGSSPMAPRPSLAGPPPSPSDPSPRAALWEPPGLAPVAAQGVAAIAAAGAAGLRGGAVVHAPDAVYAPDAAAHVWMPALRLDTGHARELPGAAHAAWHAEAALPPSDHASGGGGHPARAEAVGGAQAAVALGLGAAAGATEVPAAPLCPGGAASAGRRAPGNVIMQCGICHDDGPMESLASCGHLVCSDCLERALGPQRKCPFCRCQVSGSQPLFAP</sequence>
<feature type="region of interest" description="Disordered" evidence="5">
    <location>
        <begin position="730"/>
        <end position="765"/>
    </location>
</feature>
<keyword evidence="2 4" id="KW-0863">Zinc-finger</keyword>
<dbReference type="InterPro" id="IPR011010">
    <property type="entry name" value="DNA_brk_join_enz"/>
</dbReference>
<reference evidence="7" key="1">
    <citation type="submission" date="2023-10" db="EMBL/GenBank/DDBJ databases">
        <authorList>
            <person name="Chen Y."/>
            <person name="Shah S."/>
            <person name="Dougan E. K."/>
            <person name="Thang M."/>
            <person name="Chan C."/>
        </authorList>
    </citation>
    <scope>NUCLEOTIDE SEQUENCE [LARGE SCALE GENOMIC DNA]</scope>
</reference>